<comment type="caution">
    <text evidence="9">The sequence shown here is derived from an EMBL/GenBank/DDBJ whole genome shotgun (WGS) entry which is preliminary data.</text>
</comment>
<reference evidence="9 10" key="1">
    <citation type="submission" date="2021-01" db="EMBL/GenBank/DDBJ databases">
        <title>Whole genome shotgun sequence of Asanoa iriomotensis NBRC 100142.</title>
        <authorList>
            <person name="Komaki H."/>
            <person name="Tamura T."/>
        </authorList>
    </citation>
    <scope>NUCLEOTIDE SEQUENCE [LARGE SCALE GENOMIC DNA]</scope>
    <source>
        <strain evidence="9 10">NBRC 100142</strain>
    </source>
</reference>
<evidence type="ECO:0000256" key="5">
    <source>
        <dbReference type="ARBA" id="ARBA00022692"/>
    </source>
</evidence>
<dbReference type="PANTHER" id="PTHR34702">
    <property type="entry name" value="NA(+)/H(+) ANTIPORTER SUBUNIT F1"/>
    <property type="match status" value="1"/>
</dbReference>
<gene>
    <name evidence="9" type="ORF">Air01nite_67990</name>
</gene>
<evidence type="ECO:0000256" key="3">
    <source>
        <dbReference type="ARBA" id="ARBA00022448"/>
    </source>
</evidence>
<evidence type="ECO:0000313" key="10">
    <source>
        <dbReference type="Proteomes" id="UP000624325"/>
    </source>
</evidence>
<comment type="similarity">
    <text evidence="2">Belongs to the CPA3 antiporters (TC 2.A.63) subunit F family.</text>
</comment>
<evidence type="ECO:0000256" key="7">
    <source>
        <dbReference type="ARBA" id="ARBA00023136"/>
    </source>
</evidence>
<evidence type="ECO:0000313" key="9">
    <source>
        <dbReference type="EMBL" id="GIF60704.1"/>
    </source>
</evidence>
<evidence type="ECO:0000256" key="4">
    <source>
        <dbReference type="ARBA" id="ARBA00022475"/>
    </source>
</evidence>
<evidence type="ECO:0000256" key="6">
    <source>
        <dbReference type="ARBA" id="ARBA00022989"/>
    </source>
</evidence>
<feature type="transmembrane region" description="Helical" evidence="8">
    <location>
        <begin position="59"/>
        <end position="82"/>
    </location>
</feature>
<keyword evidence="7 8" id="KW-0472">Membrane</keyword>
<evidence type="ECO:0000256" key="2">
    <source>
        <dbReference type="ARBA" id="ARBA00009212"/>
    </source>
</evidence>
<accession>A0ABQ4CD64</accession>
<keyword evidence="4" id="KW-1003">Cell membrane</keyword>
<sequence length="86" mass="8555">MTAVAVTVTVILAGAALLALVRVVRGPSILDRVVATDVLLAIIVAAIAAEAAFTGDATALPVLVVLSVLGFVSSVSVARFAARNGK</sequence>
<evidence type="ECO:0008006" key="11">
    <source>
        <dbReference type="Google" id="ProtNLM"/>
    </source>
</evidence>
<comment type="subcellular location">
    <subcellularLocation>
        <location evidence="1">Cell membrane</location>
        <topology evidence="1">Multi-pass membrane protein</topology>
    </subcellularLocation>
</comment>
<feature type="transmembrane region" description="Helical" evidence="8">
    <location>
        <begin position="33"/>
        <end position="53"/>
    </location>
</feature>
<dbReference type="EMBL" id="BONC01000074">
    <property type="protein sequence ID" value="GIF60704.1"/>
    <property type="molecule type" value="Genomic_DNA"/>
</dbReference>
<protein>
    <recommendedName>
        <fullName evidence="11">Multisubunit sodium/proton antiporter MrpF subunit</fullName>
    </recommendedName>
</protein>
<proteinExistence type="inferred from homology"/>
<evidence type="ECO:0000256" key="8">
    <source>
        <dbReference type="SAM" id="Phobius"/>
    </source>
</evidence>
<keyword evidence="10" id="KW-1185">Reference proteome</keyword>
<dbReference type="InterPro" id="IPR007208">
    <property type="entry name" value="MrpF/PhaF-like"/>
</dbReference>
<name>A0ABQ4CD64_9ACTN</name>
<keyword evidence="6 8" id="KW-1133">Transmembrane helix</keyword>
<dbReference type="RefSeq" id="WP_203707519.1">
    <property type="nucleotide sequence ID" value="NZ_BAAALU010000016.1"/>
</dbReference>
<dbReference type="PANTHER" id="PTHR34702:SF1">
    <property type="entry name" value="NA(+)_H(+) ANTIPORTER SUBUNIT F"/>
    <property type="match status" value="1"/>
</dbReference>
<dbReference type="Proteomes" id="UP000624325">
    <property type="component" value="Unassembled WGS sequence"/>
</dbReference>
<keyword evidence="3" id="KW-0813">Transport</keyword>
<organism evidence="9 10">
    <name type="scientific">Asanoa iriomotensis</name>
    <dbReference type="NCBI Taxonomy" id="234613"/>
    <lineage>
        <taxon>Bacteria</taxon>
        <taxon>Bacillati</taxon>
        <taxon>Actinomycetota</taxon>
        <taxon>Actinomycetes</taxon>
        <taxon>Micromonosporales</taxon>
        <taxon>Micromonosporaceae</taxon>
        <taxon>Asanoa</taxon>
    </lineage>
</organism>
<feature type="transmembrane region" description="Helical" evidence="8">
    <location>
        <begin position="6"/>
        <end position="24"/>
    </location>
</feature>
<dbReference type="Pfam" id="PF04066">
    <property type="entry name" value="MrpF_PhaF"/>
    <property type="match status" value="1"/>
</dbReference>
<evidence type="ECO:0000256" key="1">
    <source>
        <dbReference type="ARBA" id="ARBA00004651"/>
    </source>
</evidence>
<keyword evidence="5 8" id="KW-0812">Transmembrane</keyword>